<comment type="subcellular location">
    <subcellularLocation>
        <location evidence="1">Endoplasmic reticulum membrane</location>
        <topology evidence="1">Multi-pass membrane protein</topology>
    </subcellularLocation>
</comment>
<dbReference type="InterPro" id="IPR029008">
    <property type="entry name" value="EMC6-like"/>
</dbReference>
<keyword evidence="7 8" id="KW-0472">Membrane</keyword>
<sequence length="142" mass="15955">MSTTVWDQAFDAEHAGYNVSQAYAFRSLTLSIAGSIAGVLGLQNLSGFLFFFLSVVFVNVVLVFVQAHGKPEEYFSLYPAPVLTTALEKLVPSTAEKLRQPVSPVMKTLRIAQWVIFQGLQENILGFILWWTFWHGIVHVYD</sequence>
<evidence type="ECO:0000256" key="4">
    <source>
        <dbReference type="ARBA" id="ARBA00022692"/>
    </source>
</evidence>
<dbReference type="EMBL" id="CP119905">
    <property type="protein sequence ID" value="WFD24389.1"/>
    <property type="molecule type" value="Genomic_DNA"/>
</dbReference>
<accession>A0AAF0EGB1</accession>
<dbReference type="AlphaFoldDB" id="A0AAF0EGB1"/>
<dbReference type="PANTHER" id="PTHR20994:SF0">
    <property type="entry name" value="ER MEMBRANE PROTEIN COMPLEX SUBUNIT 6"/>
    <property type="match status" value="1"/>
</dbReference>
<evidence type="ECO:0000256" key="6">
    <source>
        <dbReference type="ARBA" id="ARBA00022989"/>
    </source>
</evidence>
<protein>
    <recommendedName>
        <fullName evidence="3">ER membrane protein complex subunit 6</fullName>
    </recommendedName>
</protein>
<comment type="similarity">
    <text evidence="2">Belongs to the EMC6 family.</text>
</comment>
<dbReference type="GO" id="GO:0000045">
    <property type="term" value="P:autophagosome assembly"/>
    <property type="evidence" value="ECO:0007669"/>
    <property type="project" value="TreeGrafter"/>
</dbReference>
<feature type="transmembrane region" description="Helical" evidence="8">
    <location>
        <begin position="23"/>
        <end position="42"/>
    </location>
</feature>
<evidence type="ECO:0000313" key="9">
    <source>
        <dbReference type="EMBL" id="WFD24389.1"/>
    </source>
</evidence>
<evidence type="ECO:0000256" key="5">
    <source>
        <dbReference type="ARBA" id="ARBA00022824"/>
    </source>
</evidence>
<reference evidence="9" key="1">
    <citation type="submission" date="2023-03" db="EMBL/GenBank/DDBJ databases">
        <title>Mating type loci evolution in Malassezia.</title>
        <authorList>
            <person name="Coelho M.A."/>
        </authorList>
    </citation>
    <scope>NUCLEOTIDE SEQUENCE</scope>
    <source>
        <strain evidence="9">CBS 12830</strain>
    </source>
</reference>
<evidence type="ECO:0000256" key="1">
    <source>
        <dbReference type="ARBA" id="ARBA00004477"/>
    </source>
</evidence>
<dbReference type="InterPro" id="IPR008504">
    <property type="entry name" value="Emc6"/>
</dbReference>
<feature type="transmembrane region" description="Helical" evidence="8">
    <location>
        <begin position="49"/>
        <end position="69"/>
    </location>
</feature>
<dbReference type="Pfam" id="PF07019">
    <property type="entry name" value="EMC6"/>
    <property type="match status" value="1"/>
</dbReference>
<proteinExistence type="inferred from homology"/>
<organism evidence="9 10">
    <name type="scientific">Malassezia equina</name>
    <dbReference type="NCBI Taxonomy" id="1381935"/>
    <lineage>
        <taxon>Eukaryota</taxon>
        <taxon>Fungi</taxon>
        <taxon>Dikarya</taxon>
        <taxon>Basidiomycota</taxon>
        <taxon>Ustilaginomycotina</taxon>
        <taxon>Malasseziomycetes</taxon>
        <taxon>Malasseziales</taxon>
        <taxon>Malasseziaceae</taxon>
        <taxon>Malassezia</taxon>
    </lineage>
</organism>
<evidence type="ECO:0000256" key="8">
    <source>
        <dbReference type="SAM" id="Phobius"/>
    </source>
</evidence>
<keyword evidence="4 8" id="KW-0812">Transmembrane</keyword>
<keyword evidence="6 8" id="KW-1133">Transmembrane helix</keyword>
<evidence type="ECO:0000313" key="10">
    <source>
        <dbReference type="Proteomes" id="UP001214415"/>
    </source>
</evidence>
<evidence type="ECO:0000256" key="2">
    <source>
        <dbReference type="ARBA" id="ARBA00009436"/>
    </source>
</evidence>
<dbReference type="GO" id="GO:0034975">
    <property type="term" value="P:protein folding in endoplasmic reticulum"/>
    <property type="evidence" value="ECO:0007669"/>
    <property type="project" value="TreeGrafter"/>
</dbReference>
<dbReference type="PANTHER" id="PTHR20994">
    <property type="entry name" value="ER MEMBRANE PROTEIN COMPLEX SUBUNIT 6"/>
    <property type="match status" value="1"/>
</dbReference>
<dbReference type="Proteomes" id="UP001214415">
    <property type="component" value="Chromosome 6"/>
</dbReference>
<name>A0AAF0EGB1_9BASI</name>
<dbReference type="GO" id="GO:0072546">
    <property type="term" value="C:EMC complex"/>
    <property type="evidence" value="ECO:0007669"/>
    <property type="project" value="InterPro"/>
</dbReference>
<gene>
    <name evidence="9" type="ORF">MEQU1_003089</name>
</gene>
<evidence type="ECO:0000256" key="3">
    <source>
        <dbReference type="ARBA" id="ARBA00020827"/>
    </source>
</evidence>
<keyword evidence="5" id="KW-0256">Endoplasmic reticulum</keyword>
<keyword evidence="10" id="KW-1185">Reference proteome</keyword>
<evidence type="ECO:0000256" key="7">
    <source>
        <dbReference type="ARBA" id="ARBA00023136"/>
    </source>
</evidence>